<dbReference type="OrthoDB" id="9786548at2"/>
<dbReference type="PANTHER" id="PTHR43228">
    <property type="entry name" value="TWO-COMPONENT RESPONSE REGULATOR"/>
    <property type="match status" value="1"/>
</dbReference>
<dbReference type="SUPFAM" id="SSF52172">
    <property type="entry name" value="CheY-like"/>
    <property type="match status" value="1"/>
</dbReference>
<evidence type="ECO:0000313" key="3">
    <source>
        <dbReference type="EMBL" id="BAH74529.1"/>
    </source>
</evidence>
<keyword evidence="1" id="KW-0597">Phosphoprotein</keyword>
<dbReference type="eggNOG" id="COG0745">
    <property type="taxonomic scope" value="Bacteria"/>
</dbReference>
<dbReference type="PROSITE" id="PS50110">
    <property type="entry name" value="RESPONSE_REGULATORY"/>
    <property type="match status" value="1"/>
</dbReference>
<dbReference type="Pfam" id="PF00072">
    <property type="entry name" value="Response_reg"/>
    <property type="match status" value="1"/>
</dbReference>
<feature type="modified residue" description="4-aspartylphosphate" evidence="1">
    <location>
        <position position="57"/>
    </location>
</feature>
<reference evidence="3 4" key="1">
    <citation type="journal article" date="2009" name="Genome Res.">
        <title>Whole genome sequence of Desulfovibrio magneticus strain RS-1 revealed common gene clusters in magnetotactic bacteria.</title>
        <authorList>
            <person name="Nakazawa H."/>
            <person name="Arakaki A."/>
            <person name="Narita-Yamada S."/>
            <person name="Yashiro I."/>
            <person name="Jinno K."/>
            <person name="Aoki N."/>
            <person name="Tsuruyama A."/>
            <person name="Okamura Y."/>
            <person name="Tanikawa S."/>
            <person name="Fujita N."/>
            <person name="Takeyama H."/>
            <person name="Matsunaga T."/>
        </authorList>
    </citation>
    <scope>NUCLEOTIDE SEQUENCE [LARGE SCALE GENOMIC DNA]</scope>
    <source>
        <strain evidence="4">ATCC 700980 / DSM 13731 / RS-1</strain>
    </source>
</reference>
<evidence type="ECO:0000259" key="2">
    <source>
        <dbReference type="PROSITE" id="PS50110"/>
    </source>
</evidence>
<gene>
    <name evidence="3" type="primary">cheY</name>
    <name evidence="3" type="ordered locus">DMR_10380</name>
</gene>
<dbReference type="AlphaFoldDB" id="C4XKZ0"/>
<dbReference type="SMART" id="SM00448">
    <property type="entry name" value="REC"/>
    <property type="match status" value="1"/>
</dbReference>
<feature type="domain" description="Response regulatory" evidence="2">
    <location>
        <begin position="7"/>
        <end position="124"/>
    </location>
</feature>
<dbReference type="InterPro" id="IPR001789">
    <property type="entry name" value="Sig_transdc_resp-reg_receiver"/>
</dbReference>
<organism evidence="3 4">
    <name type="scientific">Solidesulfovibrio magneticus (strain ATCC 700980 / DSM 13731 / RS-1)</name>
    <name type="common">Desulfovibrio magneticus</name>
    <dbReference type="NCBI Taxonomy" id="573370"/>
    <lineage>
        <taxon>Bacteria</taxon>
        <taxon>Pseudomonadati</taxon>
        <taxon>Thermodesulfobacteriota</taxon>
        <taxon>Desulfovibrionia</taxon>
        <taxon>Desulfovibrionales</taxon>
        <taxon>Desulfovibrionaceae</taxon>
        <taxon>Solidesulfovibrio</taxon>
    </lineage>
</organism>
<evidence type="ECO:0000313" key="4">
    <source>
        <dbReference type="Proteomes" id="UP000009071"/>
    </source>
</evidence>
<dbReference type="HOGENOM" id="CLU_000445_69_12_7"/>
<dbReference type="InterPro" id="IPR011006">
    <property type="entry name" value="CheY-like_superfamily"/>
</dbReference>
<dbReference type="RefSeq" id="WP_012750600.1">
    <property type="nucleotide sequence ID" value="NC_012796.1"/>
</dbReference>
<dbReference type="Proteomes" id="UP000009071">
    <property type="component" value="Chromosome"/>
</dbReference>
<dbReference type="EMBL" id="AP010904">
    <property type="protein sequence ID" value="BAH74529.1"/>
    <property type="molecule type" value="Genomic_DNA"/>
</dbReference>
<dbReference type="GO" id="GO:0000160">
    <property type="term" value="P:phosphorelay signal transduction system"/>
    <property type="evidence" value="ECO:0007669"/>
    <property type="project" value="InterPro"/>
</dbReference>
<dbReference type="Gene3D" id="3.40.50.2300">
    <property type="match status" value="1"/>
</dbReference>
<keyword evidence="4" id="KW-1185">Reference proteome</keyword>
<dbReference type="STRING" id="573370.DMR_10380"/>
<protein>
    <submittedName>
        <fullName evidence="3">Chemotaxis protein CheY</fullName>
    </submittedName>
</protein>
<dbReference type="KEGG" id="dma:DMR_10380"/>
<dbReference type="InterPro" id="IPR052048">
    <property type="entry name" value="ST_Response_Regulator"/>
</dbReference>
<accession>C4XKZ0</accession>
<proteinExistence type="predicted"/>
<sequence>MNIAKLRILVVDDFSTMRKIIKSMLRKIGVKSIDDAEDGKIALNLINIHTYDLIILDWNMPNMSGIDLLKSIKKDQKPKYTPVLMVTSEATEPQIITAVQAGASNYIVKPFTEATLTKKLCAILNIGNNI</sequence>
<name>C4XKZ0_SOLM1</name>
<evidence type="ECO:0000256" key="1">
    <source>
        <dbReference type="PROSITE-ProRule" id="PRU00169"/>
    </source>
</evidence>
<dbReference type="PANTHER" id="PTHR43228:SF1">
    <property type="entry name" value="TWO-COMPONENT RESPONSE REGULATOR ARR22"/>
    <property type="match status" value="1"/>
</dbReference>